<dbReference type="STRING" id="2041.AERYTH_04620"/>
<name>A0A0U4C836_9ACTN</name>
<organism evidence="2 3">
    <name type="scientific">Aeromicrobium erythreum</name>
    <dbReference type="NCBI Taxonomy" id="2041"/>
    <lineage>
        <taxon>Bacteria</taxon>
        <taxon>Bacillati</taxon>
        <taxon>Actinomycetota</taxon>
        <taxon>Actinomycetes</taxon>
        <taxon>Propionibacteriales</taxon>
        <taxon>Nocardioidaceae</taxon>
        <taxon>Aeromicrobium</taxon>
    </lineage>
</organism>
<dbReference type="EMBL" id="CP011502">
    <property type="protein sequence ID" value="ALX04030.1"/>
    <property type="molecule type" value="Genomic_DNA"/>
</dbReference>
<dbReference type="PROSITE" id="PS51257">
    <property type="entry name" value="PROKAR_LIPOPROTEIN"/>
    <property type="match status" value="1"/>
</dbReference>
<proteinExistence type="predicted"/>
<keyword evidence="1" id="KW-0732">Signal</keyword>
<sequence>MRPTGSGRRAGVALAVATLLVAAGCGVADDPLASTVDELTSSARSASLAVQLHAEGRTTSAAVRTQLDDATLDASDALRRTASLDVQPGQVEPRHQALRVGADTLDLLHRVSDLVRAGRDVPRRTAARLDDVANRLALLSADARGATS</sequence>
<protein>
    <submittedName>
        <fullName evidence="2">Uncharacterized protein</fullName>
    </submittedName>
</protein>
<feature type="chain" id="PRO_5006847740" evidence="1">
    <location>
        <begin position="29"/>
        <end position="148"/>
    </location>
</feature>
<accession>A0A0U4C836</accession>
<keyword evidence="3" id="KW-1185">Reference proteome</keyword>
<dbReference type="AlphaFoldDB" id="A0A0U4C836"/>
<feature type="signal peptide" evidence="1">
    <location>
        <begin position="1"/>
        <end position="28"/>
    </location>
</feature>
<evidence type="ECO:0000313" key="2">
    <source>
        <dbReference type="EMBL" id="ALX04030.1"/>
    </source>
</evidence>
<dbReference type="KEGG" id="aer:AERYTH_04620"/>
<dbReference type="RefSeq" id="WP_067855261.1">
    <property type="nucleotide sequence ID" value="NZ_CP011502.1"/>
</dbReference>
<gene>
    <name evidence="2" type="ORF">AERYTH_04620</name>
</gene>
<dbReference type="PATRIC" id="fig|2041.4.peg.960"/>
<reference evidence="2 3" key="1">
    <citation type="journal article" date="1991" name="Int. J. Syst. Bacteriol.">
        <title>Description of the erythromycin-producing bacterium Arthrobacter sp. strain NRRL B-3381 as Aeromicrobium erythreum gen. nov., sp. nov.</title>
        <authorList>
            <person name="Miller E.S."/>
            <person name="Woese C.R."/>
            <person name="Brenner S."/>
        </authorList>
    </citation>
    <scope>NUCLEOTIDE SEQUENCE [LARGE SCALE GENOMIC DNA]</scope>
    <source>
        <strain evidence="2 3">AR18</strain>
    </source>
</reference>
<dbReference type="Proteomes" id="UP000067689">
    <property type="component" value="Chromosome"/>
</dbReference>
<evidence type="ECO:0000256" key="1">
    <source>
        <dbReference type="SAM" id="SignalP"/>
    </source>
</evidence>
<evidence type="ECO:0000313" key="3">
    <source>
        <dbReference type="Proteomes" id="UP000067689"/>
    </source>
</evidence>